<dbReference type="Pfam" id="PF17645">
    <property type="entry name" value="Amdase"/>
    <property type="match status" value="1"/>
</dbReference>
<reference evidence="1 2" key="1">
    <citation type="submission" date="2014-10" db="EMBL/GenBank/DDBJ databases">
        <title>Genome sequence of Ponticoccus sp. strain UMTAT08 isolated from clonal culture of toxic dinoflagellate Alexandrium tamiyavanichii.</title>
        <authorList>
            <person name="Gan H.Y."/>
            <person name="Muhd D.-D."/>
            <person name="Mohd Noor M.E."/>
            <person name="Yeong Y.S."/>
            <person name="Usup G."/>
        </authorList>
    </citation>
    <scope>NUCLEOTIDE SEQUENCE [LARGE SCALE GENOMIC DNA]</scope>
    <source>
        <strain evidence="1 2">UMTAT08</strain>
    </source>
</reference>
<dbReference type="PANTHER" id="PTHR40267">
    <property type="entry name" value="BLR3294 PROTEIN"/>
    <property type="match status" value="1"/>
</dbReference>
<name>A0A0B3S545_9RHOB</name>
<dbReference type="EMBL" id="JSUQ01000015">
    <property type="protein sequence ID" value="KHQ51806.1"/>
    <property type="molecule type" value="Genomic_DNA"/>
</dbReference>
<evidence type="ECO:0000313" key="2">
    <source>
        <dbReference type="Proteomes" id="UP000030960"/>
    </source>
</evidence>
<proteinExistence type="predicted"/>
<dbReference type="Proteomes" id="UP000030960">
    <property type="component" value="Unassembled WGS sequence"/>
</dbReference>
<dbReference type="InterPro" id="IPR026286">
    <property type="entry name" value="MaiA/AMDase"/>
</dbReference>
<accession>A0A0B3S545</accession>
<gene>
    <name evidence="1" type="ORF">OA50_03708</name>
</gene>
<keyword evidence="2" id="KW-1185">Reference proteome</keyword>
<organism evidence="1 2">
    <name type="scientific">Mameliella alba</name>
    <dbReference type="NCBI Taxonomy" id="561184"/>
    <lineage>
        <taxon>Bacteria</taxon>
        <taxon>Pseudomonadati</taxon>
        <taxon>Pseudomonadota</taxon>
        <taxon>Alphaproteobacteria</taxon>
        <taxon>Rhodobacterales</taxon>
        <taxon>Roseobacteraceae</taxon>
        <taxon>Mameliella</taxon>
    </lineage>
</organism>
<evidence type="ECO:0000313" key="1">
    <source>
        <dbReference type="EMBL" id="KHQ51806.1"/>
    </source>
</evidence>
<dbReference type="InterPro" id="IPR053714">
    <property type="entry name" value="Iso_Racemase_Enz_sf"/>
</dbReference>
<comment type="caution">
    <text evidence="1">The sequence shown here is derived from an EMBL/GenBank/DDBJ whole genome shotgun (WGS) entry which is preliminary data.</text>
</comment>
<dbReference type="PANTHER" id="PTHR40267:SF1">
    <property type="entry name" value="BLR3294 PROTEIN"/>
    <property type="match status" value="1"/>
</dbReference>
<dbReference type="AlphaFoldDB" id="A0A0B3S545"/>
<dbReference type="RefSeq" id="WP_043144348.1">
    <property type="nucleotide sequence ID" value="NZ_JSUQ01000015.1"/>
</dbReference>
<dbReference type="STRING" id="561184.SAMN05216376_104115"/>
<sequence>MRIGLLVPSSNSTQEPEFYTSLPEGCSLHVTRLTLENIEENSTLRIVEEIEEGTRKLSDAVNARSAKFIEDNGFEVLERKAIGIVANREVGRLDASTALDLGAEIYRPDADAIMLACGNWKTFPINEELEARTGTPVLTTNQVSLRHVAKMLGVPPVNGLGQLLAGKTPA</sequence>
<protein>
    <submittedName>
        <fullName evidence="1">Putative decarboxylase</fullName>
    </submittedName>
</protein>
<dbReference type="Gene3D" id="3.40.50.12500">
    <property type="match status" value="2"/>
</dbReference>